<dbReference type="InterPro" id="IPR007809">
    <property type="entry name" value="FlgN-like"/>
</dbReference>
<comment type="function">
    <text evidence="1">Required for the efficient initiation of filament assembly.</text>
</comment>
<evidence type="ECO:0000313" key="4">
    <source>
        <dbReference type="EMBL" id="VBB42504.1"/>
    </source>
</evidence>
<evidence type="ECO:0000256" key="1">
    <source>
        <dbReference type="ARBA" id="ARBA00002397"/>
    </source>
</evidence>
<dbReference type="Gene3D" id="1.20.58.300">
    <property type="entry name" value="FlgN-like"/>
    <property type="match status" value="1"/>
</dbReference>
<accession>A0A653A3C3</accession>
<protein>
    <submittedName>
        <fullName evidence="4">Uncharacterized protein</fullName>
    </submittedName>
</protein>
<dbReference type="SUPFAM" id="SSF140566">
    <property type="entry name" value="FlgN-like"/>
    <property type="match status" value="1"/>
</dbReference>
<gene>
    <name evidence="4" type="ORF">TRIP_B200644</name>
</gene>
<keyword evidence="3" id="KW-1005">Bacterial flagellum biogenesis</keyword>
<evidence type="ECO:0000256" key="2">
    <source>
        <dbReference type="ARBA" id="ARBA00007703"/>
    </source>
</evidence>
<dbReference type="Pfam" id="PF05130">
    <property type="entry name" value="FlgN"/>
    <property type="match status" value="1"/>
</dbReference>
<dbReference type="AlphaFoldDB" id="A0A653A3C3"/>
<dbReference type="GO" id="GO:0044780">
    <property type="term" value="P:bacterial-type flagellum assembly"/>
    <property type="evidence" value="ECO:0007669"/>
    <property type="project" value="InterPro"/>
</dbReference>
<proteinExistence type="inferred from homology"/>
<organism evidence="4">
    <name type="scientific">Uncultured Desulfatiglans sp</name>
    <dbReference type="NCBI Taxonomy" id="1748965"/>
    <lineage>
        <taxon>Bacteria</taxon>
        <taxon>Pseudomonadati</taxon>
        <taxon>Thermodesulfobacteriota</taxon>
        <taxon>Desulfobacteria</taxon>
        <taxon>Desulfatiglandales</taxon>
        <taxon>Desulfatiglandaceae</taxon>
        <taxon>Desulfatiglans</taxon>
        <taxon>environmental samples</taxon>
    </lineage>
</organism>
<comment type="similarity">
    <text evidence="2">Belongs to the FlgN family.</text>
</comment>
<sequence>MRLNCRSVSGQKMEQNKDINLKNLSGDIKKSHVLSKQLLDVLRKEYIAIMNIVECLNKEREYIINCRCEDLIDIVIEKGRYVDILNNEEEKRSFIHKQLSDIYGISAEKLTLSVLVDLFENGVADDILLLGNNIKSTYTELSDLQNKIRILIEDGCRLIQGTLQNLGSAHKDNSLYLPSGSLLNCEHCGRLLSSQF</sequence>
<name>A0A653A3C3_UNCDX</name>
<evidence type="ECO:0000256" key="3">
    <source>
        <dbReference type="ARBA" id="ARBA00022795"/>
    </source>
</evidence>
<dbReference type="EMBL" id="UPXX01000013">
    <property type="protein sequence ID" value="VBB42504.1"/>
    <property type="molecule type" value="Genomic_DNA"/>
</dbReference>
<reference evidence="4" key="1">
    <citation type="submission" date="2018-07" db="EMBL/GenBank/DDBJ databases">
        <authorList>
            <consortium name="Genoscope - CEA"/>
            <person name="William W."/>
        </authorList>
    </citation>
    <scope>NUCLEOTIDE SEQUENCE</scope>
    <source>
        <strain evidence="4">IK1</strain>
    </source>
</reference>
<dbReference type="InterPro" id="IPR036679">
    <property type="entry name" value="FlgN-like_sf"/>
</dbReference>